<dbReference type="InterPro" id="IPR039058">
    <property type="entry name" value="Yippee_fam"/>
</dbReference>
<reference evidence="2" key="1">
    <citation type="submission" date="2025-08" db="UniProtKB">
        <authorList>
            <consortium name="Ensembl"/>
        </authorList>
    </citation>
    <scope>IDENTIFICATION</scope>
</reference>
<accession>A0A3B3SG16</accession>
<reference evidence="2" key="2">
    <citation type="submission" date="2025-09" db="UniProtKB">
        <authorList>
            <consortium name="Ensembl"/>
        </authorList>
    </citation>
    <scope>IDENTIFICATION</scope>
</reference>
<protein>
    <submittedName>
        <fullName evidence="2">Yippee-like 2b</fullName>
    </submittedName>
</protein>
<organism evidence="2 3">
    <name type="scientific">Paramormyrops kingsleyae</name>
    <dbReference type="NCBI Taxonomy" id="1676925"/>
    <lineage>
        <taxon>Eukaryota</taxon>
        <taxon>Metazoa</taxon>
        <taxon>Chordata</taxon>
        <taxon>Craniata</taxon>
        <taxon>Vertebrata</taxon>
        <taxon>Euteleostomi</taxon>
        <taxon>Actinopterygii</taxon>
        <taxon>Neopterygii</taxon>
        <taxon>Teleostei</taxon>
        <taxon>Osteoglossocephala</taxon>
        <taxon>Osteoglossomorpha</taxon>
        <taxon>Osteoglossiformes</taxon>
        <taxon>Mormyridae</taxon>
        <taxon>Paramormyrops</taxon>
    </lineage>
</organism>
<evidence type="ECO:0000259" key="1">
    <source>
        <dbReference type="PROSITE" id="PS51792"/>
    </source>
</evidence>
<dbReference type="AlphaFoldDB" id="A0A3B3SG16"/>
<dbReference type="GeneTree" id="ENSGT00940000159010"/>
<dbReference type="STRING" id="1676925.ENSPKIP00000029682"/>
<feature type="domain" description="Yippee" evidence="1">
    <location>
        <begin position="69"/>
        <end position="165"/>
    </location>
</feature>
<dbReference type="Proteomes" id="UP000261540">
    <property type="component" value="Unplaced"/>
</dbReference>
<dbReference type="InterPro" id="IPR034751">
    <property type="entry name" value="Yippee"/>
</dbReference>
<evidence type="ECO:0000313" key="3">
    <source>
        <dbReference type="Proteomes" id="UP000261540"/>
    </source>
</evidence>
<proteinExistence type="predicted"/>
<keyword evidence="3" id="KW-1185">Reference proteome</keyword>
<dbReference type="PANTHER" id="PTHR13848">
    <property type="entry name" value="PROTEIN YIPPEE-LIKE CG15309-RELATED"/>
    <property type="match status" value="1"/>
</dbReference>
<evidence type="ECO:0000313" key="2">
    <source>
        <dbReference type="Ensembl" id="ENSPKIP00000029682.1"/>
    </source>
</evidence>
<sequence>MRAAGGCLFRHGGVCPPPTPTTALTCVLRCFPCEPSWAGSPFLHRPPSPPPVSMTRSKTFQAYLPSCHRTYSCIHCRAHLANHDELISKSFQGSQGRAYLFNSVVNVGCGPAEERVLLTGLHAVADIYCENCKTTLGWKYVCGSMGVVFGVGCMMFDTYPVSPRGIWGCGGSASPWAATCIAPVPFGLGYLYSRLSGIPAAVGTRMSDVGVEMRYEPAGFSVRNVEGCIKCKGYRSTSTMLCDLFSWVSSA</sequence>
<dbReference type="PROSITE" id="PS51792">
    <property type="entry name" value="YIPPEE"/>
    <property type="match status" value="1"/>
</dbReference>
<name>A0A3B3SG16_9TELE</name>
<dbReference type="Ensembl" id="ENSPKIT00000010481.1">
    <property type="protein sequence ID" value="ENSPKIP00000029682.1"/>
    <property type="gene ID" value="ENSPKIG00000010842.1"/>
</dbReference>